<protein>
    <submittedName>
        <fullName evidence="1">Uncharacterized protein</fullName>
    </submittedName>
</protein>
<gene>
    <name evidence="1" type="ORF">E6H01_14480</name>
</gene>
<reference evidence="1 2" key="1">
    <citation type="journal article" date="2019" name="Nat. Microbiol.">
        <title>Mediterranean grassland soil C-N compound turnover is dependent on rainfall and depth, and is mediated by genomically divergent microorganisms.</title>
        <authorList>
            <person name="Diamond S."/>
            <person name="Andeer P.F."/>
            <person name="Li Z."/>
            <person name="Crits-Christoph A."/>
            <person name="Burstein D."/>
            <person name="Anantharaman K."/>
            <person name="Lane K.R."/>
            <person name="Thomas B.C."/>
            <person name="Pan C."/>
            <person name="Northen T.R."/>
            <person name="Banfield J.F."/>
        </authorList>
    </citation>
    <scope>NUCLEOTIDE SEQUENCE [LARGE SCALE GENOMIC DNA]</scope>
    <source>
        <strain evidence="1">NP_4</strain>
    </source>
</reference>
<dbReference type="Proteomes" id="UP000319353">
    <property type="component" value="Unassembled WGS sequence"/>
</dbReference>
<organism evidence="1 2">
    <name type="scientific">Candidatus Segetimicrobium genomatis</name>
    <dbReference type="NCBI Taxonomy" id="2569760"/>
    <lineage>
        <taxon>Bacteria</taxon>
        <taxon>Bacillati</taxon>
        <taxon>Candidatus Sysuimicrobiota</taxon>
        <taxon>Candidatus Sysuimicrobiia</taxon>
        <taxon>Candidatus Sysuimicrobiales</taxon>
        <taxon>Candidatus Segetimicrobiaceae</taxon>
        <taxon>Candidatus Segetimicrobium</taxon>
    </lineage>
</organism>
<dbReference type="AlphaFoldDB" id="A0A537KIF9"/>
<proteinExistence type="predicted"/>
<sequence length="73" mass="8158">MLLQSEISVNPIYEGMPNYLETLAFDESLGFTLMTLFPVGRTGYGNIIEYDCLMGRKKSPCYGMTCQAILVHA</sequence>
<name>A0A537KIF9_9BACT</name>
<comment type="caution">
    <text evidence="1">The sequence shown here is derived from an EMBL/GenBank/DDBJ whole genome shotgun (WGS) entry which is preliminary data.</text>
</comment>
<accession>A0A537KIF9</accession>
<evidence type="ECO:0000313" key="1">
    <source>
        <dbReference type="EMBL" id="TMI95422.1"/>
    </source>
</evidence>
<evidence type="ECO:0000313" key="2">
    <source>
        <dbReference type="Proteomes" id="UP000319353"/>
    </source>
</evidence>
<dbReference type="EMBL" id="VBAL01000293">
    <property type="protein sequence ID" value="TMI95422.1"/>
    <property type="molecule type" value="Genomic_DNA"/>
</dbReference>